<dbReference type="InterPro" id="IPR005624">
    <property type="entry name" value="PduO/GlcC-like"/>
</dbReference>
<dbReference type="SUPFAM" id="SSF143744">
    <property type="entry name" value="GlcG-like"/>
    <property type="match status" value="1"/>
</dbReference>
<sequence length="151" mass="15125">MVTPLLTPLGLDQAERIVSGALAEREAQGFMALTVAVLDLGGNLILLKRQDGSGILRADIAIAKAWAALGMGVPSGVMGKRLANNPGFLNGLIAASGGRFAPNPGGILILNRQGEGIGAIGISGDTGPNDEICAIAGARAAGLDCLPSGRD</sequence>
<dbReference type="InterPro" id="IPR052517">
    <property type="entry name" value="GlcG_carb_metab_protein"/>
</dbReference>
<dbReference type="Proteomes" id="UP000321562">
    <property type="component" value="Unassembled WGS sequence"/>
</dbReference>
<dbReference type="PANTHER" id="PTHR34309">
    <property type="entry name" value="SLR1406 PROTEIN"/>
    <property type="match status" value="1"/>
</dbReference>
<dbReference type="Pfam" id="PF03928">
    <property type="entry name" value="HbpS-like"/>
    <property type="match status" value="1"/>
</dbReference>
<dbReference type="AlphaFoldDB" id="A0A5C6S0D5"/>
<dbReference type="RefSeq" id="WP_147100146.1">
    <property type="nucleotide sequence ID" value="NZ_JBHUFH010000010.1"/>
</dbReference>
<comment type="caution">
    <text evidence="1">The sequence shown here is derived from an EMBL/GenBank/DDBJ whole genome shotgun (WGS) entry which is preliminary data.</text>
</comment>
<protein>
    <submittedName>
        <fullName evidence="1">Heme-binding protein</fullName>
    </submittedName>
</protein>
<gene>
    <name evidence="1" type="ORF">FQV27_15220</name>
</gene>
<dbReference type="InterPro" id="IPR038084">
    <property type="entry name" value="PduO/GlcC-like_sf"/>
</dbReference>
<keyword evidence="2" id="KW-1185">Reference proteome</keyword>
<accession>A0A5C6S0D5</accession>
<dbReference type="OrthoDB" id="9815788at2"/>
<dbReference type="PANTHER" id="PTHR34309:SF10">
    <property type="entry name" value="SLR1406 PROTEIN"/>
    <property type="match status" value="1"/>
</dbReference>
<evidence type="ECO:0000313" key="1">
    <source>
        <dbReference type="EMBL" id="TXB67449.1"/>
    </source>
</evidence>
<proteinExistence type="predicted"/>
<name>A0A5C6S0D5_9RHOB</name>
<reference evidence="1 2" key="1">
    <citation type="submission" date="2019-08" db="EMBL/GenBank/DDBJ databases">
        <authorList>
            <person name="Ye J."/>
        </authorList>
    </citation>
    <scope>NUCLEOTIDE SEQUENCE [LARGE SCALE GENOMIC DNA]</scope>
    <source>
        <strain evidence="1 2">TK008</strain>
    </source>
</reference>
<dbReference type="EMBL" id="VOPL01000007">
    <property type="protein sequence ID" value="TXB67449.1"/>
    <property type="molecule type" value="Genomic_DNA"/>
</dbReference>
<dbReference type="Gene3D" id="3.30.450.150">
    <property type="entry name" value="Haem-degrading domain"/>
    <property type="match status" value="1"/>
</dbReference>
<organism evidence="1 2">
    <name type="scientific">Paracoccus aurantiacus</name>
    <dbReference type="NCBI Taxonomy" id="2599412"/>
    <lineage>
        <taxon>Bacteria</taxon>
        <taxon>Pseudomonadati</taxon>
        <taxon>Pseudomonadota</taxon>
        <taxon>Alphaproteobacteria</taxon>
        <taxon>Rhodobacterales</taxon>
        <taxon>Paracoccaceae</taxon>
        <taxon>Paracoccus</taxon>
    </lineage>
</organism>
<evidence type="ECO:0000313" key="2">
    <source>
        <dbReference type="Proteomes" id="UP000321562"/>
    </source>
</evidence>